<organism evidence="1">
    <name type="scientific">Salix viminalis</name>
    <name type="common">Common osier</name>
    <name type="synonym">Basket willow</name>
    <dbReference type="NCBI Taxonomy" id="40686"/>
    <lineage>
        <taxon>Eukaryota</taxon>
        <taxon>Viridiplantae</taxon>
        <taxon>Streptophyta</taxon>
        <taxon>Embryophyta</taxon>
        <taxon>Tracheophyta</taxon>
        <taxon>Spermatophyta</taxon>
        <taxon>Magnoliopsida</taxon>
        <taxon>eudicotyledons</taxon>
        <taxon>Gunneridae</taxon>
        <taxon>Pentapetalae</taxon>
        <taxon>rosids</taxon>
        <taxon>fabids</taxon>
        <taxon>Malpighiales</taxon>
        <taxon>Salicaceae</taxon>
        <taxon>Saliceae</taxon>
        <taxon>Salix</taxon>
    </lineage>
</organism>
<dbReference type="EMBL" id="CAADRP010001597">
    <property type="protein sequence ID" value="VFU44349.1"/>
    <property type="molecule type" value="Genomic_DNA"/>
</dbReference>
<protein>
    <submittedName>
        <fullName evidence="1">Uncharacterized protein</fullName>
    </submittedName>
</protein>
<dbReference type="AlphaFoldDB" id="A0A6N2LRW2"/>
<sequence>MMVNLALQQFGISDFNFLKKSVRYDVRKKFTYVSSIRGIARAEEEVSLENPSPRVYSTNGGNRPGQK</sequence>
<gene>
    <name evidence="1" type="ORF">SVIM_LOCUS272282</name>
</gene>
<proteinExistence type="predicted"/>
<name>A0A6N2LRW2_SALVM</name>
<evidence type="ECO:0000313" key="1">
    <source>
        <dbReference type="EMBL" id="VFU44349.1"/>
    </source>
</evidence>
<accession>A0A6N2LRW2</accession>
<reference evidence="1" key="1">
    <citation type="submission" date="2019-03" db="EMBL/GenBank/DDBJ databases">
        <authorList>
            <person name="Mank J."/>
            <person name="Almeida P."/>
        </authorList>
    </citation>
    <scope>NUCLEOTIDE SEQUENCE</scope>
    <source>
        <strain evidence="1">78183</strain>
    </source>
</reference>